<dbReference type="InterPro" id="IPR004360">
    <property type="entry name" value="Glyas_Fos-R_dOase_dom"/>
</dbReference>
<dbReference type="CDD" id="cd08347">
    <property type="entry name" value="PcpA_C_like"/>
    <property type="match status" value="1"/>
</dbReference>
<accession>A0A160IJ65</accession>
<reference evidence="2 3" key="1">
    <citation type="submission" date="2016-04" db="EMBL/GenBank/DDBJ databases">
        <title>Complete genome sequence of Fictibacillus phosphorivorans G25-29, a strain toxic to nematodes.</title>
        <authorList>
            <person name="Zheng Z."/>
        </authorList>
    </citation>
    <scope>NUCLEOTIDE SEQUENCE [LARGE SCALE GENOMIC DNA]</scope>
    <source>
        <strain evidence="2 3">G25-29</strain>
    </source>
</reference>
<dbReference type="InterPro" id="IPR029068">
    <property type="entry name" value="Glyas_Bleomycin-R_OHBP_Dase"/>
</dbReference>
<dbReference type="PANTHER" id="PTHR36110:SF2">
    <property type="entry name" value="RING-CLEAVING DIOXYGENASE MHQE-RELATED"/>
    <property type="match status" value="1"/>
</dbReference>
<proteinExistence type="predicted"/>
<evidence type="ECO:0000313" key="2">
    <source>
        <dbReference type="EMBL" id="ANC76083.1"/>
    </source>
</evidence>
<sequence length="316" mass="35760">MTMHTDGIHHITAIVGNPQENVDFYAGVLGLRLVKKTVNFDDPGTYHIYFGDEGGSPGTIMTFFPWPDAYRGRVGSGQVGTTSFVVPEGSLPFWEDRLVKFSVEYKKTVRFQEEYLEFLDPHGLRLEIVARQRGKNSEWSFGDVTAQHAIKGFGGAILLSAAPHETERVLTEVMGLEKVGQEGDYIRFHAKSDIGNVIDIKLSPEARGVSGVGTVHHIAWRASSYEEHEQWQQHVKQKKFQVTEIIDRQYFNAIYFREAGGILFEIATDPPGFTRDEPEDELGKKLLLPPWLEAHREQIESHLQPAEARILKEDIQ</sequence>
<dbReference type="EMBL" id="CP015378">
    <property type="protein sequence ID" value="ANC76083.1"/>
    <property type="molecule type" value="Genomic_DNA"/>
</dbReference>
<dbReference type="AlphaFoldDB" id="A0A160IJ65"/>
<organism evidence="2 3">
    <name type="scientific">Fictibacillus phosphorivorans</name>
    <dbReference type="NCBI Taxonomy" id="1221500"/>
    <lineage>
        <taxon>Bacteria</taxon>
        <taxon>Bacillati</taxon>
        <taxon>Bacillota</taxon>
        <taxon>Bacilli</taxon>
        <taxon>Bacillales</taxon>
        <taxon>Fictibacillaceae</taxon>
        <taxon>Fictibacillus</taxon>
    </lineage>
</organism>
<protein>
    <submittedName>
        <fullName evidence="2">Ring-cleaving dioxygenase</fullName>
    </submittedName>
</protein>
<keyword evidence="3" id="KW-1185">Reference proteome</keyword>
<dbReference type="GO" id="GO:0051213">
    <property type="term" value="F:dioxygenase activity"/>
    <property type="evidence" value="ECO:0007669"/>
    <property type="project" value="UniProtKB-KW"/>
</dbReference>
<dbReference type="PANTHER" id="PTHR36110">
    <property type="entry name" value="RING-CLEAVING DIOXYGENASE MHQE-RELATED"/>
    <property type="match status" value="1"/>
</dbReference>
<dbReference type="CDD" id="cd08346">
    <property type="entry name" value="PcpA_N_like"/>
    <property type="match status" value="1"/>
</dbReference>
<keyword evidence="2" id="KW-0560">Oxidoreductase</keyword>
<keyword evidence="2" id="KW-0223">Dioxygenase</keyword>
<dbReference type="KEGG" id="fpn:ABE65_004370"/>
<dbReference type="InterPro" id="IPR052537">
    <property type="entry name" value="Extradiol_RC_dioxygenase"/>
</dbReference>
<feature type="domain" description="VOC" evidence="1">
    <location>
        <begin position="7"/>
        <end position="131"/>
    </location>
</feature>
<gene>
    <name evidence="2" type="ORF">ABE65_004370</name>
</gene>
<dbReference type="RefSeq" id="WP_066391696.1">
    <property type="nucleotide sequence ID" value="NZ_CP015378.1"/>
</dbReference>
<dbReference type="STRING" id="1221500.ABE65_004370"/>
<dbReference type="PROSITE" id="PS51819">
    <property type="entry name" value="VOC"/>
    <property type="match status" value="2"/>
</dbReference>
<name>A0A160IJ65_9BACL</name>
<dbReference type="Pfam" id="PF00903">
    <property type="entry name" value="Glyoxalase"/>
    <property type="match status" value="2"/>
</dbReference>
<dbReference type="Gene3D" id="3.10.180.10">
    <property type="entry name" value="2,3-Dihydroxybiphenyl 1,2-Dioxygenase, domain 1"/>
    <property type="match status" value="2"/>
</dbReference>
<dbReference type="InterPro" id="IPR037523">
    <property type="entry name" value="VOC_core"/>
</dbReference>
<dbReference type="Proteomes" id="UP000076623">
    <property type="component" value="Chromosome"/>
</dbReference>
<dbReference type="SUPFAM" id="SSF54593">
    <property type="entry name" value="Glyoxalase/Bleomycin resistance protein/Dihydroxybiphenyl dioxygenase"/>
    <property type="match status" value="1"/>
</dbReference>
<feature type="domain" description="VOC" evidence="1">
    <location>
        <begin position="152"/>
        <end position="269"/>
    </location>
</feature>
<evidence type="ECO:0000313" key="3">
    <source>
        <dbReference type="Proteomes" id="UP000076623"/>
    </source>
</evidence>
<evidence type="ECO:0000259" key="1">
    <source>
        <dbReference type="PROSITE" id="PS51819"/>
    </source>
</evidence>